<accession>A0A4R5X3W0</accession>
<sequence>MDPIQTPTFEGCKAARPPVAWLTCSLATLGGVLGAGLETDEVVREAAYTKGGDADIVAGGPRRSSVPLPRREEDSDPAFRRNRGCTACLTLGDSDRGILVTGRLFVTGTG</sequence>
<reference evidence="2 3" key="1">
    <citation type="submission" date="2019-01" db="EMBL/GenBank/DDBJ databases">
        <title>High-quality-draft genome sequences of five non-tuberculosis mycobacteriaceae isolated from a nosocomial environment.</title>
        <authorList>
            <person name="Tiago I."/>
            <person name="Alarico S."/>
            <person name="Pereira S.G."/>
            <person name="Coelho C."/>
            <person name="Maranha A."/>
            <person name="Empadinhas N."/>
        </authorList>
    </citation>
    <scope>NUCLEOTIDE SEQUENCE [LARGE SCALE GENOMIC DNA]</scope>
    <source>
        <strain evidence="2 3">22DIII</strain>
    </source>
</reference>
<evidence type="ECO:0000313" key="3">
    <source>
        <dbReference type="Proteomes" id="UP000294952"/>
    </source>
</evidence>
<comment type="caution">
    <text evidence="2">The sequence shown here is derived from an EMBL/GenBank/DDBJ whole genome shotgun (WGS) entry which is preliminary data.</text>
</comment>
<evidence type="ECO:0000256" key="1">
    <source>
        <dbReference type="SAM" id="MobiDB-lite"/>
    </source>
</evidence>
<dbReference type="Proteomes" id="UP000294952">
    <property type="component" value="Unassembled WGS sequence"/>
</dbReference>
<proteinExistence type="predicted"/>
<dbReference type="EMBL" id="SDLP01000007">
    <property type="protein sequence ID" value="TDL04993.1"/>
    <property type="molecule type" value="Genomic_DNA"/>
</dbReference>
<feature type="compositionally biased region" description="Basic and acidic residues" evidence="1">
    <location>
        <begin position="69"/>
        <end position="79"/>
    </location>
</feature>
<dbReference type="AlphaFoldDB" id="A0A4R5X3W0"/>
<gene>
    <name evidence="2" type="ORF">EUA04_20765</name>
</gene>
<evidence type="ECO:0000313" key="2">
    <source>
        <dbReference type="EMBL" id="TDL04993.1"/>
    </source>
</evidence>
<organism evidence="2 3">
    <name type="scientific">Mycolicibacterium obuense</name>
    <dbReference type="NCBI Taxonomy" id="1807"/>
    <lineage>
        <taxon>Bacteria</taxon>
        <taxon>Bacillati</taxon>
        <taxon>Actinomycetota</taxon>
        <taxon>Actinomycetes</taxon>
        <taxon>Mycobacteriales</taxon>
        <taxon>Mycobacteriaceae</taxon>
        <taxon>Mycolicibacterium</taxon>
    </lineage>
</organism>
<protein>
    <submittedName>
        <fullName evidence="2">Uncharacterized protein</fullName>
    </submittedName>
</protein>
<name>A0A4R5X3W0_9MYCO</name>
<feature type="region of interest" description="Disordered" evidence="1">
    <location>
        <begin position="54"/>
        <end position="79"/>
    </location>
</feature>